<name>O56271_HHV7R</name>
<reference evidence="7 8" key="1">
    <citation type="journal article" date="1998" name="Virology">
        <title>The DNA sequence of the RK strain of human herpesvirus 7.</title>
        <authorList>
            <person name="Megaw A.G."/>
            <person name="Rapaport D."/>
            <person name="Avidor B."/>
            <person name="Frenkel N."/>
            <person name="Davison A.J."/>
        </authorList>
    </citation>
    <scope>NUCLEOTIDE SEQUENCE [LARGE SCALE GENOMIC DNA]</scope>
    <source>
        <strain evidence="7 8">RK</strain>
    </source>
</reference>
<evidence type="ECO:0000313" key="7">
    <source>
        <dbReference type="EMBL" id="AAC40726.1"/>
    </source>
</evidence>
<dbReference type="OrthoDB" id="13680at10239"/>
<feature type="region of interest" description="Disordered" evidence="6">
    <location>
        <begin position="522"/>
        <end position="555"/>
    </location>
</feature>
<dbReference type="RefSeq" id="YP_073752.1">
    <property type="nucleotide sequence ID" value="NC_001716.2"/>
</dbReference>
<evidence type="ECO:0000256" key="5">
    <source>
        <dbReference type="ARBA" id="ARBA00022844"/>
    </source>
</evidence>
<dbReference type="GO" id="GO:0005198">
    <property type="term" value="F:structural molecule activity"/>
    <property type="evidence" value="ECO:0007669"/>
    <property type="project" value="InterPro"/>
</dbReference>
<comment type="similarity">
    <text evidence="2">Belongs to the herpesviridae large structural phosphoprotein family.</text>
</comment>
<comment type="subcellular location">
    <subcellularLocation>
        <location evidence="1">Virion tegument</location>
    </subcellularLocation>
</comment>
<dbReference type="Proteomes" id="UP000098510">
    <property type="component" value="Segment"/>
</dbReference>
<dbReference type="GeneID" id="3289470"/>
<sequence length="755" mass="86607">MKMSHLPFAWISDEAKCFLSRFFENISSLPVVDIRENPWILSQCIVKTGNSINNVKTLYNNLILWIYFHQTLCKKKPDYEEVWQEILKVQKILKDYLEQRQMITDYSSLTSFNKVGFETEFKNVAKDLLKLGSFLRWGTVTHAADYVNLTTEERAEIGENLQKAKNNMLSFTIYQIVDPWNENGYYVTNINRLLYLGNLLITLHGSWMNMEKLALNTINEKKNAILKAIENNKNFVSIYSYQILSLPLTSHRVTSFFKILTEDFDVITKSLELHALPVKSTWDDRVKFTPEPIQTFKVLTDLSKSSLSNQFESSSKKTSYGSSFNPEPFIKTEQRSNNTLSKDLFVGSEDGLLSSVKKDSMILDEPRNSTSINNSKKMHRILQTEILDLTDQTMHRPEDKVNQFNEIAVAPDGINQVIDTLSKLDLHNSNKVIDIVSSPKVNVVQLPKNKIDYHSTFFLPENEVNRQNGVQSRDQLSKNSTNDLQKILELRERIKTIKQNNEDIFKLPSEKRRKEIVHENLQSFDDEHNEMSLPPQDQKSIKQKNGNKANSSTKTLNMIGTNDVNASMKEKESASSAKKNQLVKDVKWTPSSSLLDLSRRNDLLQKELFESGLGEKVKKLLTDFTDTISLEERSLKDVLEPPKKTDVSNIATFNDNNLKNLLNSRKRDPLFQNFSFTEKMQPVRSPFFLPNAEIQDFDSGSLLTGKETQNTIFGASKAQEDGDKDLIDLENSVQKDDDIVNKLVSHLTHSEEDVV</sequence>
<evidence type="ECO:0000256" key="4">
    <source>
        <dbReference type="ARBA" id="ARBA00022580"/>
    </source>
</evidence>
<gene>
    <name evidence="7" type="primary">U11</name>
</gene>
<dbReference type="EMBL" id="AF037218">
    <property type="protein sequence ID" value="AAC40726.1"/>
    <property type="molecule type" value="Genomic_DNA"/>
</dbReference>
<keyword evidence="5" id="KW-0946">Virion</keyword>
<dbReference type="GO" id="GO:0019033">
    <property type="term" value="C:viral tegument"/>
    <property type="evidence" value="ECO:0007669"/>
    <property type="project" value="UniProtKB-SubCell"/>
</dbReference>
<evidence type="ECO:0000256" key="2">
    <source>
        <dbReference type="ARBA" id="ARBA00010295"/>
    </source>
</evidence>
<protein>
    <submittedName>
        <fullName evidence="7">U11</fullName>
    </submittedName>
</protein>
<dbReference type="Pfam" id="PF06070">
    <property type="entry name" value="Herpes_UL32"/>
    <property type="match status" value="1"/>
</dbReference>
<evidence type="ECO:0000313" key="8">
    <source>
        <dbReference type="Proteomes" id="UP000098510"/>
    </source>
</evidence>
<evidence type="ECO:0000256" key="6">
    <source>
        <dbReference type="SAM" id="MobiDB-lite"/>
    </source>
</evidence>
<organism evidence="7 8">
    <name type="scientific">Human herpesvirus 7 (strain RK)</name>
    <name type="common">HHV-7</name>
    <name type="synonym">Human T lymphotropic virus</name>
    <dbReference type="NCBI Taxonomy" id="262398"/>
    <lineage>
        <taxon>Viruses</taxon>
        <taxon>Duplodnaviria</taxon>
        <taxon>Heunggongvirae</taxon>
        <taxon>Peploviricota</taxon>
        <taxon>Herviviricetes</taxon>
        <taxon>Herpesvirales</taxon>
        <taxon>Orthoherpesviridae</taxon>
        <taxon>Betaherpesvirinae</taxon>
        <taxon>Roseolovirus</taxon>
        <taxon>Roseolovirus humanbeta7</taxon>
        <taxon>Human betaherpesvirus 7</taxon>
    </lineage>
</organism>
<evidence type="ECO:0000256" key="3">
    <source>
        <dbReference type="ARBA" id="ARBA00022553"/>
    </source>
</evidence>
<dbReference type="KEGG" id="vg:3289470"/>
<proteinExistence type="inferred from homology"/>
<keyword evidence="3" id="KW-0597">Phosphoprotein</keyword>
<keyword evidence="8" id="KW-1185">Reference proteome</keyword>
<keyword evidence="4" id="KW-0920">Virion tegument</keyword>
<dbReference type="DNASU" id="3289470"/>
<feature type="compositionally biased region" description="Polar residues" evidence="6">
    <location>
        <begin position="535"/>
        <end position="555"/>
    </location>
</feature>
<accession>O56271</accession>
<organismHost>
    <name type="scientific">Homo sapiens</name>
    <name type="common">Human</name>
    <dbReference type="NCBI Taxonomy" id="9606"/>
</organismHost>
<evidence type="ECO:0000256" key="1">
    <source>
        <dbReference type="ARBA" id="ARBA00004535"/>
    </source>
</evidence>
<dbReference type="InterPro" id="IPR010340">
    <property type="entry name" value="Herpes_UL11/UL32"/>
</dbReference>